<keyword evidence="7" id="KW-0238">DNA-binding</keyword>
<feature type="region of interest" description="Disordered" evidence="5">
    <location>
        <begin position="92"/>
        <end position="111"/>
    </location>
</feature>
<keyword evidence="3" id="KW-0539">Nucleus</keyword>
<dbReference type="GO" id="GO:0003677">
    <property type="term" value="F:DNA binding"/>
    <property type="evidence" value="ECO:0007669"/>
    <property type="project" value="UniProtKB-KW"/>
</dbReference>
<dbReference type="Proteomes" id="UP000077266">
    <property type="component" value="Unassembled WGS sequence"/>
</dbReference>
<organism evidence="7 8">
    <name type="scientific">Exidia glandulosa HHB12029</name>
    <dbReference type="NCBI Taxonomy" id="1314781"/>
    <lineage>
        <taxon>Eukaryota</taxon>
        <taxon>Fungi</taxon>
        <taxon>Dikarya</taxon>
        <taxon>Basidiomycota</taxon>
        <taxon>Agaricomycotina</taxon>
        <taxon>Agaricomycetes</taxon>
        <taxon>Auriculariales</taxon>
        <taxon>Exidiaceae</taxon>
        <taxon>Exidia</taxon>
    </lineage>
</organism>
<dbReference type="GO" id="GO:0003729">
    <property type="term" value="F:mRNA binding"/>
    <property type="evidence" value="ECO:0007669"/>
    <property type="project" value="TreeGrafter"/>
</dbReference>
<name>A0A165L3C3_EXIGL</name>
<dbReference type="SUPFAM" id="SSF46785">
    <property type="entry name" value="Winged helix' DNA-binding domain"/>
    <property type="match status" value="1"/>
</dbReference>
<gene>
    <name evidence="7" type="ORF">EXIGLDRAFT_832995</name>
</gene>
<dbReference type="InterPro" id="IPR006630">
    <property type="entry name" value="La_HTH"/>
</dbReference>
<dbReference type="InterPro" id="IPR045180">
    <property type="entry name" value="La_dom_prot"/>
</dbReference>
<dbReference type="Pfam" id="PF05383">
    <property type="entry name" value="La"/>
    <property type="match status" value="1"/>
</dbReference>
<dbReference type="SMART" id="SM00715">
    <property type="entry name" value="LA"/>
    <property type="match status" value="1"/>
</dbReference>
<accession>A0A165L3C3</accession>
<dbReference type="PANTHER" id="PTHR22792">
    <property type="entry name" value="LUPUS LA PROTEIN-RELATED"/>
    <property type="match status" value="1"/>
</dbReference>
<dbReference type="GO" id="GO:1990904">
    <property type="term" value="C:ribonucleoprotein complex"/>
    <property type="evidence" value="ECO:0007669"/>
    <property type="project" value="InterPro"/>
</dbReference>
<feature type="domain" description="HTH La-type RNA-binding" evidence="6">
    <location>
        <begin position="11"/>
        <end position="106"/>
    </location>
</feature>
<dbReference type="AlphaFoldDB" id="A0A165L3C3"/>
<dbReference type="PROSITE" id="PS50961">
    <property type="entry name" value="HTH_LA"/>
    <property type="match status" value="1"/>
</dbReference>
<evidence type="ECO:0000259" key="6">
    <source>
        <dbReference type="PROSITE" id="PS50961"/>
    </source>
</evidence>
<evidence type="ECO:0000313" key="8">
    <source>
        <dbReference type="Proteomes" id="UP000077266"/>
    </source>
</evidence>
<evidence type="ECO:0000256" key="5">
    <source>
        <dbReference type="SAM" id="MobiDB-lite"/>
    </source>
</evidence>
<evidence type="ECO:0000256" key="1">
    <source>
        <dbReference type="ARBA" id="ARBA00004123"/>
    </source>
</evidence>
<keyword evidence="8" id="KW-1185">Reference proteome</keyword>
<dbReference type="GO" id="GO:0005634">
    <property type="term" value="C:nucleus"/>
    <property type="evidence" value="ECO:0007669"/>
    <property type="project" value="UniProtKB-SubCell"/>
</dbReference>
<dbReference type="STRING" id="1314781.A0A165L3C3"/>
<evidence type="ECO:0000256" key="3">
    <source>
        <dbReference type="ARBA" id="ARBA00023242"/>
    </source>
</evidence>
<dbReference type="InterPro" id="IPR036388">
    <property type="entry name" value="WH-like_DNA-bd_sf"/>
</dbReference>
<dbReference type="PANTHER" id="PTHR22792:SF140">
    <property type="entry name" value="ACHILLES, ISOFORM A"/>
    <property type="match status" value="1"/>
</dbReference>
<keyword evidence="2 4" id="KW-0694">RNA-binding</keyword>
<dbReference type="OrthoDB" id="439993at2759"/>
<protein>
    <submittedName>
        <fullName evidence="7">Winged helix DNA-binding domain-containing protein</fullName>
    </submittedName>
</protein>
<proteinExistence type="predicted"/>
<sequence length="111" mass="13163">MAEESKPDISSTEDAEQSVQCLHQVEFYFADSNLPYDRFMWELHTKEGADHWIPIATIADFKRMRGYRDKHGLPWVVEVLRKSPTLLEVDEKGENVRRKTEVKEPKDQWDR</sequence>
<dbReference type="GO" id="GO:0006396">
    <property type="term" value="P:RNA processing"/>
    <property type="evidence" value="ECO:0007669"/>
    <property type="project" value="InterPro"/>
</dbReference>
<dbReference type="InterPro" id="IPR002344">
    <property type="entry name" value="Lupus_La"/>
</dbReference>
<dbReference type="InParanoid" id="A0A165L3C3"/>
<comment type="subcellular location">
    <subcellularLocation>
        <location evidence="1">Nucleus</location>
    </subcellularLocation>
</comment>
<evidence type="ECO:0000256" key="2">
    <source>
        <dbReference type="ARBA" id="ARBA00022884"/>
    </source>
</evidence>
<evidence type="ECO:0000256" key="4">
    <source>
        <dbReference type="PROSITE-ProRule" id="PRU00332"/>
    </source>
</evidence>
<dbReference type="EMBL" id="KV425932">
    <property type="protein sequence ID" value="KZV97288.1"/>
    <property type="molecule type" value="Genomic_DNA"/>
</dbReference>
<dbReference type="InterPro" id="IPR036390">
    <property type="entry name" value="WH_DNA-bd_sf"/>
</dbReference>
<dbReference type="PRINTS" id="PR00302">
    <property type="entry name" value="LUPUSLA"/>
</dbReference>
<evidence type="ECO:0000313" key="7">
    <source>
        <dbReference type="EMBL" id="KZV97288.1"/>
    </source>
</evidence>
<feature type="non-terminal residue" evidence="7">
    <location>
        <position position="111"/>
    </location>
</feature>
<reference evidence="7 8" key="1">
    <citation type="journal article" date="2016" name="Mol. Biol. Evol.">
        <title>Comparative Genomics of Early-Diverging Mushroom-Forming Fungi Provides Insights into the Origins of Lignocellulose Decay Capabilities.</title>
        <authorList>
            <person name="Nagy L.G."/>
            <person name="Riley R."/>
            <person name="Tritt A."/>
            <person name="Adam C."/>
            <person name="Daum C."/>
            <person name="Floudas D."/>
            <person name="Sun H."/>
            <person name="Yadav J.S."/>
            <person name="Pangilinan J."/>
            <person name="Larsson K.H."/>
            <person name="Matsuura K."/>
            <person name="Barry K."/>
            <person name="Labutti K."/>
            <person name="Kuo R."/>
            <person name="Ohm R.A."/>
            <person name="Bhattacharya S.S."/>
            <person name="Shirouzu T."/>
            <person name="Yoshinaga Y."/>
            <person name="Martin F.M."/>
            <person name="Grigoriev I.V."/>
            <person name="Hibbett D.S."/>
        </authorList>
    </citation>
    <scope>NUCLEOTIDE SEQUENCE [LARGE SCALE GENOMIC DNA]</scope>
    <source>
        <strain evidence="7 8">HHB12029</strain>
    </source>
</reference>
<dbReference type="Gene3D" id="1.10.10.10">
    <property type="entry name" value="Winged helix-like DNA-binding domain superfamily/Winged helix DNA-binding domain"/>
    <property type="match status" value="1"/>
</dbReference>